<evidence type="ECO:0000256" key="7">
    <source>
        <dbReference type="ARBA" id="ARBA00022605"/>
    </source>
</evidence>
<gene>
    <name evidence="16" type="ORF">ACE3NQ_08330</name>
</gene>
<dbReference type="InterPro" id="IPR010182">
    <property type="entry name" value="ArgE/DapE"/>
</dbReference>
<comment type="catalytic activity">
    <reaction evidence="14">
        <text>N-succinyl-(2S,6S)-2,6-diaminopimelate + H2O = (2S,6S)-2,6-diaminopimelate + succinate</text>
        <dbReference type="Rhea" id="RHEA:22608"/>
        <dbReference type="ChEBI" id="CHEBI:15377"/>
        <dbReference type="ChEBI" id="CHEBI:30031"/>
        <dbReference type="ChEBI" id="CHEBI:57609"/>
        <dbReference type="ChEBI" id="CHEBI:58087"/>
        <dbReference type="EC" id="3.5.1.18"/>
    </reaction>
</comment>
<sequence length="387" mass="42371">MKNPWQEVFDEQELLEITCGLIRCQSVNPPGYEEVAARYIYELLQREGINAEMQWPAPGRPNLTAALKGQKEGPRLLFNGHLDVVPAGENWSVDPFSAVIQEGRLIGRGAADMKSGVAAMLYAAICLHRCGNPFAGELILFFNADEERVNLGMRHFLEHPLAADYAVIGEPTELDICIAHKGIGRYRVRTSGIAAHAGKVKEPDNAIPKMALLIEGLEPLRHELQERVHPLLGSPSLNVTQIKGGTAPNIVPQSCEIEIDRRVIPGETRESVLEQLSQVVESVAAAGGFVYEIEDYLFIPATMIEQDHPLVLELANAVKSVRGTGPEVTIFEASCEAPFLSVNLGIPTVIFGPGSLLQAHVKDEHVPISQLIEASKIYRELAMSILQ</sequence>
<evidence type="ECO:0000256" key="13">
    <source>
        <dbReference type="ARBA" id="ARBA00023285"/>
    </source>
</evidence>
<dbReference type="PANTHER" id="PTHR43808">
    <property type="entry name" value="ACETYLORNITHINE DEACETYLASE"/>
    <property type="match status" value="1"/>
</dbReference>
<keyword evidence="9" id="KW-0378">Hydrolase</keyword>
<dbReference type="InterPro" id="IPR001261">
    <property type="entry name" value="ArgE/DapE_CS"/>
</dbReference>
<accession>A0ABV5B5G2</accession>
<keyword evidence="7" id="KW-0028">Amino-acid biosynthesis</keyword>
<evidence type="ECO:0000256" key="12">
    <source>
        <dbReference type="ARBA" id="ARBA00023154"/>
    </source>
</evidence>
<evidence type="ECO:0000256" key="4">
    <source>
        <dbReference type="ARBA" id="ARBA00006247"/>
    </source>
</evidence>
<evidence type="ECO:0000256" key="2">
    <source>
        <dbReference type="ARBA" id="ARBA00001947"/>
    </source>
</evidence>
<evidence type="ECO:0000256" key="14">
    <source>
        <dbReference type="ARBA" id="ARBA00051301"/>
    </source>
</evidence>
<evidence type="ECO:0000259" key="15">
    <source>
        <dbReference type="Pfam" id="PF07687"/>
    </source>
</evidence>
<keyword evidence="8" id="KW-0479">Metal-binding</keyword>
<keyword evidence="17" id="KW-1185">Reference proteome</keyword>
<keyword evidence="10" id="KW-0862">Zinc</keyword>
<dbReference type="InterPro" id="IPR036264">
    <property type="entry name" value="Bact_exopeptidase_dim_dom"/>
</dbReference>
<evidence type="ECO:0000256" key="6">
    <source>
        <dbReference type="ARBA" id="ARBA00016853"/>
    </source>
</evidence>
<evidence type="ECO:0000313" key="17">
    <source>
        <dbReference type="Proteomes" id="UP001580407"/>
    </source>
</evidence>
<dbReference type="PANTHER" id="PTHR43808:SF8">
    <property type="entry name" value="PEPTIDASE M20 DIMERISATION DOMAIN-CONTAINING PROTEIN"/>
    <property type="match status" value="1"/>
</dbReference>
<dbReference type="CDD" id="cd08659">
    <property type="entry name" value="M20_ArgE_DapE-like"/>
    <property type="match status" value="1"/>
</dbReference>
<dbReference type="EMBL" id="JBHILM010000007">
    <property type="protein sequence ID" value="MFB5680913.1"/>
    <property type="molecule type" value="Genomic_DNA"/>
</dbReference>
<proteinExistence type="inferred from homology"/>
<keyword evidence="12" id="KW-0457">Lysine biosynthesis</keyword>
<dbReference type="RefSeq" id="WP_375524709.1">
    <property type="nucleotide sequence ID" value="NZ_JBHILM010000007.1"/>
</dbReference>
<dbReference type="InterPro" id="IPR011650">
    <property type="entry name" value="Peptidase_M20_dimer"/>
</dbReference>
<organism evidence="16 17">
    <name type="scientific">Paenibacillus terreus</name>
    <dbReference type="NCBI Taxonomy" id="1387834"/>
    <lineage>
        <taxon>Bacteria</taxon>
        <taxon>Bacillati</taxon>
        <taxon>Bacillota</taxon>
        <taxon>Bacilli</taxon>
        <taxon>Bacillales</taxon>
        <taxon>Paenibacillaceae</taxon>
        <taxon>Paenibacillus</taxon>
    </lineage>
</organism>
<dbReference type="Gene3D" id="3.30.70.360">
    <property type="match status" value="1"/>
</dbReference>
<feature type="domain" description="Peptidase M20 dimerisation" evidence="15">
    <location>
        <begin position="178"/>
        <end position="285"/>
    </location>
</feature>
<evidence type="ECO:0000256" key="1">
    <source>
        <dbReference type="ARBA" id="ARBA00001941"/>
    </source>
</evidence>
<dbReference type="Pfam" id="PF01546">
    <property type="entry name" value="Peptidase_M20"/>
    <property type="match status" value="1"/>
</dbReference>
<dbReference type="SUPFAM" id="SSF53187">
    <property type="entry name" value="Zn-dependent exopeptidases"/>
    <property type="match status" value="1"/>
</dbReference>
<evidence type="ECO:0000256" key="8">
    <source>
        <dbReference type="ARBA" id="ARBA00022723"/>
    </source>
</evidence>
<dbReference type="SUPFAM" id="SSF55031">
    <property type="entry name" value="Bacterial exopeptidase dimerisation domain"/>
    <property type="match status" value="1"/>
</dbReference>
<evidence type="ECO:0000256" key="3">
    <source>
        <dbReference type="ARBA" id="ARBA00005130"/>
    </source>
</evidence>
<dbReference type="InterPro" id="IPR050072">
    <property type="entry name" value="Peptidase_M20A"/>
</dbReference>
<dbReference type="InterPro" id="IPR002933">
    <property type="entry name" value="Peptidase_M20"/>
</dbReference>
<comment type="pathway">
    <text evidence="3">Amino-acid biosynthesis; L-lysine biosynthesis via DAP pathway; LL-2,6-diaminopimelate from (S)-tetrahydrodipicolinate (succinylase route): step 3/3.</text>
</comment>
<dbReference type="PROSITE" id="PS00758">
    <property type="entry name" value="ARGE_DAPE_CPG2_1"/>
    <property type="match status" value="1"/>
</dbReference>
<comment type="cofactor">
    <cofactor evidence="2">
        <name>Zn(2+)</name>
        <dbReference type="ChEBI" id="CHEBI:29105"/>
    </cofactor>
</comment>
<evidence type="ECO:0000256" key="9">
    <source>
        <dbReference type="ARBA" id="ARBA00022801"/>
    </source>
</evidence>
<evidence type="ECO:0000256" key="5">
    <source>
        <dbReference type="ARBA" id="ARBA00011921"/>
    </source>
</evidence>
<comment type="similarity">
    <text evidence="4">Belongs to the peptidase M20A family.</text>
</comment>
<keyword evidence="13" id="KW-0170">Cobalt</keyword>
<dbReference type="NCBIfam" id="TIGR01910">
    <property type="entry name" value="DapE-ArgE"/>
    <property type="match status" value="1"/>
</dbReference>
<dbReference type="Pfam" id="PF07687">
    <property type="entry name" value="M20_dimer"/>
    <property type="match status" value="1"/>
</dbReference>
<dbReference type="Gene3D" id="3.40.630.10">
    <property type="entry name" value="Zn peptidases"/>
    <property type="match status" value="1"/>
</dbReference>
<dbReference type="Proteomes" id="UP001580407">
    <property type="component" value="Unassembled WGS sequence"/>
</dbReference>
<dbReference type="EC" id="3.5.1.18" evidence="5"/>
<protein>
    <recommendedName>
        <fullName evidence="6">Probable succinyl-diaminopimelate desuccinylase</fullName>
        <ecNumber evidence="5">3.5.1.18</ecNumber>
    </recommendedName>
</protein>
<evidence type="ECO:0000313" key="16">
    <source>
        <dbReference type="EMBL" id="MFB5680913.1"/>
    </source>
</evidence>
<reference evidence="16 17" key="1">
    <citation type="submission" date="2024-09" db="EMBL/GenBank/DDBJ databases">
        <authorList>
            <person name="Ruan L."/>
        </authorList>
    </citation>
    <scope>NUCLEOTIDE SEQUENCE [LARGE SCALE GENOMIC DNA]</scope>
    <source>
        <strain evidence="16 17">D33</strain>
    </source>
</reference>
<evidence type="ECO:0000256" key="10">
    <source>
        <dbReference type="ARBA" id="ARBA00022833"/>
    </source>
</evidence>
<comment type="caution">
    <text evidence="16">The sequence shown here is derived from an EMBL/GenBank/DDBJ whole genome shotgun (WGS) entry which is preliminary data.</text>
</comment>
<name>A0ABV5B5G2_9BACL</name>
<keyword evidence="11" id="KW-0220">Diaminopimelate biosynthesis</keyword>
<evidence type="ECO:0000256" key="11">
    <source>
        <dbReference type="ARBA" id="ARBA00022915"/>
    </source>
</evidence>
<comment type="cofactor">
    <cofactor evidence="1">
        <name>Co(2+)</name>
        <dbReference type="ChEBI" id="CHEBI:48828"/>
    </cofactor>
</comment>